<sequence>MTNSLVFYLLTANQVQAQIVPDATLPNSSTVSSNGNATVITGGTQVGSNLFHSFQQFSVPKNGSAYFDNLSTIENIISRVTGKSVSNIDGLILANGGANLFIVNPNGIIFGKNAALNIGGSFLATTADSIKFTDGSLFSAAPQPQIPLLTVNVPIGLQFGQTPGEIINASIAPLIDFSTGNLILNNQGEPFFGGLRVLPGKTLALIGGTISFPGGYVTLDGGRVELGSVGGASLVSLIPLENGWTIGYEGVQNFQDIEFSQFATINASGLKGGSIQVQGRQVTLTQESLIGSNTLADENGGKIKIQASRLNIDNSSLITSLTQGSGKAADIIVQTNQLIAKNGGQIVTRTVDAGDTGNLSITASDFIEVSGGQIIEERWFASGLLIEVGQTVLGNGGNFTITTNSLRILNGAQIGTNTRGAGNAGSMEVNTSLLEISGSALTADGIQYRGIQNLPVSSGLYTSTEPGSSGNGGNLSLTGDRISLRNGGILQTATFGSGDAGNLTVKASFIEVIGTDAEGLFLSSLFAASGGITGVQSGIPEATGKGGDISIETGQLRVADRAAIAVGSINPTDEAKGAGNLSIQAQTIRLENQGRLVAETASGRGGDISLKLQNLLLLRNGSQISTTAGTAEKGGDGGNISIEAPFIVAIKNENSDITANAFTGNGGEINITSTGIFGIERRKAELGRITNDIDASSRFGIAGTVTINTPDVELSRGLIPLPSNVVDASQQIATGCTPGNRQRANSFITTGRGGIASSPTEPLQSDAVLTPWVTLPQSVSSNTHSIAKVSSSIVEAQGWVKDANGDIFLVAQAPNVNPQNAWLSPTSCLSR</sequence>
<evidence type="ECO:0000259" key="1">
    <source>
        <dbReference type="SMART" id="SM00912"/>
    </source>
</evidence>
<dbReference type="InterPro" id="IPR008638">
    <property type="entry name" value="FhaB/CdiA-like_TPS"/>
</dbReference>
<keyword evidence="3" id="KW-1185">Reference proteome</keyword>
<dbReference type="Pfam" id="PF05860">
    <property type="entry name" value="TPS"/>
    <property type="match status" value="1"/>
</dbReference>
<evidence type="ECO:0000313" key="3">
    <source>
        <dbReference type="Proteomes" id="UP000629098"/>
    </source>
</evidence>
<accession>A0A8J6XI42</accession>
<dbReference type="Gene3D" id="2.160.20.10">
    <property type="entry name" value="Single-stranded right-handed beta-helix, Pectin lyase-like"/>
    <property type="match status" value="2"/>
</dbReference>
<proteinExistence type="predicted"/>
<dbReference type="AlphaFoldDB" id="A0A8J6XI42"/>
<evidence type="ECO:0000313" key="2">
    <source>
        <dbReference type="EMBL" id="MBD2773157.1"/>
    </source>
</evidence>
<organism evidence="2 3">
    <name type="scientific">Iningainema tapete BLCC-T55</name>
    <dbReference type="NCBI Taxonomy" id="2748662"/>
    <lineage>
        <taxon>Bacteria</taxon>
        <taxon>Bacillati</taxon>
        <taxon>Cyanobacteriota</taxon>
        <taxon>Cyanophyceae</taxon>
        <taxon>Nostocales</taxon>
        <taxon>Scytonemataceae</taxon>
        <taxon>Iningainema tapete</taxon>
    </lineage>
</organism>
<dbReference type="InterPro" id="IPR011050">
    <property type="entry name" value="Pectin_lyase_fold/virulence"/>
</dbReference>
<name>A0A8J6XI42_9CYAN</name>
<dbReference type="NCBIfam" id="TIGR01901">
    <property type="entry name" value="adhes_NPXG"/>
    <property type="match status" value="1"/>
</dbReference>
<reference evidence="2" key="1">
    <citation type="submission" date="2020-09" db="EMBL/GenBank/DDBJ databases">
        <title>Iningainema tapete sp. nov. (Scytonemataceae, Cyanobacteria) from greenhouses in central Florida (USA) produces two types of nodularin with biosynthetic potential for microcystin-LR and anabaenopeptins.</title>
        <authorList>
            <person name="Berthold D.E."/>
            <person name="Lefler F.W."/>
            <person name="Huang I.-S."/>
            <person name="Abdulla H."/>
            <person name="Zimba P.V."/>
            <person name="Laughinghouse H.D. IV."/>
        </authorList>
    </citation>
    <scope>NUCLEOTIDE SEQUENCE</scope>
    <source>
        <strain evidence="2">BLCCT55</strain>
    </source>
</reference>
<dbReference type="RefSeq" id="WP_190828590.1">
    <property type="nucleotide sequence ID" value="NZ_CAWPPI010000049.1"/>
</dbReference>
<dbReference type="EMBL" id="JACXAE010000049">
    <property type="protein sequence ID" value="MBD2773157.1"/>
    <property type="molecule type" value="Genomic_DNA"/>
</dbReference>
<dbReference type="SUPFAM" id="SSF51126">
    <property type="entry name" value="Pectin lyase-like"/>
    <property type="match status" value="3"/>
</dbReference>
<comment type="caution">
    <text evidence="2">The sequence shown here is derived from an EMBL/GenBank/DDBJ whole genome shotgun (WGS) entry which is preliminary data.</text>
</comment>
<gene>
    <name evidence="2" type="ORF">ICL16_14050</name>
</gene>
<dbReference type="Proteomes" id="UP000629098">
    <property type="component" value="Unassembled WGS sequence"/>
</dbReference>
<dbReference type="SMART" id="SM00912">
    <property type="entry name" value="Haemagg_act"/>
    <property type="match status" value="1"/>
</dbReference>
<protein>
    <submittedName>
        <fullName evidence="2">Filamentous hemagglutinin N-terminal domain-containing protein</fullName>
    </submittedName>
</protein>
<dbReference type="InterPro" id="IPR012334">
    <property type="entry name" value="Pectin_lyas_fold"/>
</dbReference>
<feature type="domain" description="Filamentous haemagglutinin FhaB/tRNA nuclease CdiA-like TPS" evidence="1">
    <location>
        <begin position="20"/>
        <end position="133"/>
    </location>
</feature>